<evidence type="ECO:0000259" key="1">
    <source>
        <dbReference type="Pfam" id="PF18765"/>
    </source>
</evidence>
<dbReference type="STRING" id="1903181.BTN85_2076"/>
<dbReference type="AlphaFoldDB" id="A0A1Q6DSS9"/>
<dbReference type="InterPro" id="IPR052930">
    <property type="entry name" value="TA_antitoxin_MntA"/>
</dbReference>
<proteinExistence type="predicted"/>
<gene>
    <name evidence="2" type="ORF">BTN85_2076</name>
</gene>
<dbReference type="InterPro" id="IPR043519">
    <property type="entry name" value="NT_sf"/>
</dbReference>
<comment type="caution">
    <text evidence="2">The sequence shown here is derived from an EMBL/GenBank/DDBJ whole genome shotgun (WGS) entry which is preliminary data.</text>
</comment>
<dbReference type="CDD" id="cd05403">
    <property type="entry name" value="NT_KNTase_like"/>
    <property type="match status" value="1"/>
</dbReference>
<dbReference type="Proteomes" id="UP000185744">
    <property type="component" value="Unassembled WGS sequence"/>
</dbReference>
<dbReference type="PANTHER" id="PTHR43852:SF3">
    <property type="entry name" value="NUCLEOTIDYLTRANSFERASE"/>
    <property type="match status" value="1"/>
</dbReference>
<keyword evidence="3" id="KW-1185">Reference proteome</keyword>
<evidence type="ECO:0000313" key="3">
    <source>
        <dbReference type="Proteomes" id="UP000185744"/>
    </source>
</evidence>
<sequence>MLSEEQIKTIKTKLKKYEEIKAVYLYGSFAKDREDERSDIDLALLLGKKDDLDLRDLAKIALELEKELNREVDLRKLSNNDIRFVNNVLNNSKLLFSRDERYRKDFEAKTLIKYLDMKPMIEKFDERNKREIKNE</sequence>
<name>A0A1Q6DSS9_METT1</name>
<feature type="domain" description="Polymerase beta nucleotidyltransferase" evidence="1">
    <location>
        <begin position="8"/>
        <end position="100"/>
    </location>
</feature>
<dbReference type="InterPro" id="IPR041633">
    <property type="entry name" value="Polbeta"/>
</dbReference>
<dbReference type="GO" id="GO:0016740">
    <property type="term" value="F:transferase activity"/>
    <property type="evidence" value="ECO:0007669"/>
    <property type="project" value="UniProtKB-KW"/>
</dbReference>
<protein>
    <submittedName>
        <fullName evidence="2">Minimal nucleotidyltransferase</fullName>
    </submittedName>
</protein>
<dbReference type="Pfam" id="PF18765">
    <property type="entry name" value="Polbeta"/>
    <property type="match status" value="1"/>
</dbReference>
<dbReference type="EMBL" id="MSDW01000002">
    <property type="protein sequence ID" value="OKY77426.1"/>
    <property type="molecule type" value="Genomic_DNA"/>
</dbReference>
<accession>A0A1Q6DSS9</accession>
<organism evidence="2 3">
    <name type="scientific">Methanohalarchaeum thermophilum</name>
    <dbReference type="NCBI Taxonomy" id="1903181"/>
    <lineage>
        <taxon>Archaea</taxon>
        <taxon>Methanobacteriati</taxon>
        <taxon>Methanobacteriota</taxon>
        <taxon>Methanonatronarchaeia</taxon>
        <taxon>Methanonatronarchaeales</taxon>
        <taxon>Methanonatronarchaeaceae</taxon>
        <taxon>Candidatus Methanohalarchaeum</taxon>
    </lineage>
</organism>
<dbReference type="NCBIfam" id="NF047752">
    <property type="entry name" value="MntA_antitoxin"/>
    <property type="match status" value="1"/>
</dbReference>
<reference evidence="2" key="1">
    <citation type="submission" date="2016-12" db="EMBL/GenBank/DDBJ databases">
        <title>Discovery of methanogenic haloarchaea.</title>
        <authorList>
            <person name="Sorokin D.Y."/>
            <person name="Makarova K.S."/>
            <person name="Abbas B."/>
            <person name="Ferrer M."/>
            <person name="Golyshin P.N."/>
        </authorList>
    </citation>
    <scope>NUCLEOTIDE SEQUENCE [LARGE SCALE GENOMIC DNA]</scope>
    <source>
        <strain evidence="2">HMET1</strain>
    </source>
</reference>
<dbReference type="Gene3D" id="3.30.460.10">
    <property type="entry name" value="Beta Polymerase, domain 2"/>
    <property type="match status" value="1"/>
</dbReference>
<evidence type="ECO:0000313" key="2">
    <source>
        <dbReference type="EMBL" id="OKY77426.1"/>
    </source>
</evidence>
<dbReference type="InParanoid" id="A0A1Q6DSS9"/>
<dbReference type="PANTHER" id="PTHR43852">
    <property type="entry name" value="NUCLEOTIDYLTRANSFERASE"/>
    <property type="match status" value="1"/>
</dbReference>
<dbReference type="SUPFAM" id="SSF81301">
    <property type="entry name" value="Nucleotidyltransferase"/>
    <property type="match status" value="1"/>
</dbReference>